<feature type="compositionally biased region" description="Low complexity" evidence="5">
    <location>
        <begin position="258"/>
        <end position="283"/>
    </location>
</feature>
<sequence>MATLMERLAFLQKVPTLMKATADDDTPCPGYLFEEIGKISHEAVGCCQCLLEYLLDRLQGESCHVKLKVLKLLLHLCGHGSPHFVTALRRNATFIQEVTVYSGPPDPIHGTTLYQKVRAAAQDLASQLFTDTVAPQLALSPCNATAPAMGSVSRCPSGMGSGSALTSGLQGFGYSPGKHTSMLDRIQKAAEVVASAVLPPTEHQGIRLHDNHYRAVMAPSAAVEVAVPACSYNLPSHTLKAAQRCAGQAGGGWEESHSGPSSHESSQENGTDSQTSGTDSQSGASRESSDLSERVDAMHLGDCCQETMLISTLAEGSRVFLSREEVQHFIKECAVLNCEVVVDLLCCKLQDPVFTVHMRALCAVACLMSSDLLSLDHIFRATHKPLLHLSEGPPGPAASKATKLLRQFKALLAGQTGVAGRPLVDDPCELPGGVPPPAPRSSSPAPAAESGPVAMESSAEATMDPGGAHRHGDPTDTPSLFRGMELVRAAPICIATATTPTDGDRGVACHSGSAPHAPPTTEPLHTRQQLSAFSFLNV</sequence>
<dbReference type="InterPro" id="IPR039273">
    <property type="entry name" value="TEPSIN"/>
</dbReference>
<evidence type="ECO:0000256" key="5">
    <source>
        <dbReference type="SAM" id="MobiDB-lite"/>
    </source>
</evidence>
<evidence type="ECO:0000259" key="6">
    <source>
        <dbReference type="Pfam" id="PF01417"/>
    </source>
</evidence>
<dbReference type="EMBL" id="JAINUG010000344">
    <property type="protein sequence ID" value="KAJ8377670.1"/>
    <property type="molecule type" value="Genomic_DNA"/>
</dbReference>
<evidence type="ECO:0000313" key="8">
    <source>
        <dbReference type="EMBL" id="KAJ8377670.1"/>
    </source>
</evidence>
<keyword evidence="4" id="KW-0968">Cytoplasmic vesicle</keyword>
<dbReference type="GO" id="GO:0031410">
    <property type="term" value="C:cytoplasmic vesicle"/>
    <property type="evidence" value="ECO:0007669"/>
    <property type="project" value="UniProtKB-SubCell"/>
</dbReference>
<keyword evidence="3" id="KW-0333">Golgi apparatus</keyword>
<evidence type="ECO:0000259" key="7">
    <source>
        <dbReference type="Pfam" id="PF25827"/>
    </source>
</evidence>
<dbReference type="Proteomes" id="UP001221898">
    <property type="component" value="Unassembled WGS sequence"/>
</dbReference>
<feature type="compositionally biased region" description="Low complexity" evidence="5">
    <location>
        <begin position="440"/>
        <end position="454"/>
    </location>
</feature>
<dbReference type="InterPro" id="IPR008942">
    <property type="entry name" value="ENTH_VHS"/>
</dbReference>
<gene>
    <name evidence="8" type="ORF">AAFF_G00255150</name>
</gene>
<evidence type="ECO:0000256" key="2">
    <source>
        <dbReference type="ARBA" id="ARBA00004601"/>
    </source>
</evidence>
<name>A0AAD7RD02_9TELE</name>
<dbReference type="Gene3D" id="1.25.40.90">
    <property type="match status" value="1"/>
</dbReference>
<dbReference type="InterPro" id="IPR013809">
    <property type="entry name" value="ENTH"/>
</dbReference>
<evidence type="ECO:0000256" key="4">
    <source>
        <dbReference type="ARBA" id="ARBA00023329"/>
    </source>
</evidence>
<comment type="caution">
    <text evidence="8">The sequence shown here is derived from an EMBL/GenBank/DDBJ whole genome shotgun (WGS) entry which is preliminary data.</text>
</comment>
<evidence type="ECO:0000256" key="3">
    <source>
        <dbReference type="ARBA" id="ARBA00023034"/>
    </source>
</evidence>
<evidence type="ECO:0008006" key="10">
    <source>
        <dbReference type="Google" id="ProtNLM"/>
    </source>
</evidence>
<feature type="region of interest" description="Disordered" evidence="5">
    <location>
        <begin position="422"/>
        <end position="480"/>
    </location>
</feature>
<reference evidence="8" key="1">
    <citation type="journal article" date="2023" name="Science">
        <title>Genome structures resolve the early diversification of teleost fishes.</title>
        <authorList>
            <person name="Parey E."/>
            <person name="Louis A."/>
            <person name="Montfort J."/>
            <person name="Bouchez O."/>
            <person name="Roques C."/>
            <person name="Iampietro C."/>
            <person name="Lluch J."/>
            <person name="Castinel A."/>
            <person name="Donnadieu C."/>
            <person name="Desvignes T."/>
            <person name="Floi Bucao C."/>
            <person name="Jouanno E."/>
            <person name="Wen M."/>
            <person name="Mejri S."/>
            <person name="Dirks R."/>
            <person name="Jansen H."/>
            <person name="Henkel C."/>
            <person name="Chen W.J."/>
            <person name="Zahm M."/>
            <person name="Cabau C."/>
            <person name="Klopp C."/>
            <person name="Thompson A.W."/>
            <person name="Robinson-Rechavi M."/>
            <person name="Braasch I."/>
            <person name="Lecointre G."/>
            <person name="Bobe J."/>
            <person name="Postlethwait J.H."/>
            <person name="Berthelot C."/>
            <person name="Roest Crollius H."/>
            <person name="Guiguen Y."/>
        </authorList>
    </citation>
    <scope>NUCLEOTIDE SEQUENCE</scope>
    <source>
        <strain evidence="8">NC1722</strain>
    </source>
</reference>
<dbReference type="PANTHER" id="PTHR21514">
    <property type="entry name" value="AP-4 COMPLEX ACCESSORY SUBUNIT TEPSIN"/>
    <property type="match status" value="1"/>
</dbReference>
<dbReference type="GO" id="GO:0032588">
    <property type="term" value="C:trans-Golgi network membrane"/>
    <property type="evidence" value="ECO:0007669"/>
    <property type="project" value="TreeGrafter"/>
</dbReference>
<keyword evidence="9" id="KW-1185">Reference proteome</keyword>
<accession>A0AAD7RD02</accession>
<evidence type="ECO:0000256" key="1">
    <source>
        <dbReference type="ARBA" id="ARBA00004541"/>
    </source>
</evidence>
<feature type="domain" description="AP-4 complex accessory subunit Tepsin VHS/ENTH-like" evidence="7">
    <location>
        <begin position="305"/>
        <end position="408"/>
    </location>
</feature>
<dbReference type="Pfam" id="PF25827">
    <property type="entry name" value="TVHS-like"/>
    <property type="match status" value="1"/>
</dbReference>
<dbReference type="InterPro" id="IPR058028">
    <property type="entry name" value="Tepsin_VHS/ENTH-like"/>
</dbReference>
<feature type="region of interest" description="Disordered" evidence="5">
    <location>
        <begin position="503"/>
        <end position="524"/>
    </location>
</feature>
<dbReference type="InterPro" id="IPR035802">
    <property type="entry name" value="ENTH/VHS_tepsin"/>
</dbReference>
<evidence type="ECO:0000313" key="9">
    <source>
        <dbReference type="Proteomes" id="UP001221898"/>
    </source>
</evidence>
<dbReference type="SUPFAM" id="SSF48464">
    <property type="entry name" value="ENTH/VHS domain"/>
    <property type="match status" value="1"/>
</dbReference>
<dbReference type="PANTHER" id="PTHR21514:SF0">
    <property type="entry name" value="AP-4 COMPLEX ACCESSORY SUBUNIT TEPSIN"/>
    <property type="match status" value="1"/>
</dbReference>
<dbReference type="Pfam" id="PF01417">
    <property type="entry name" value="ENTH"/>
    <property type="match status" value="1"/>
</dbReference>
<protein>
    <recommendedName>
        <fullName evidence="10">ENTH domain-containing protein</fullName>
    </recommendedName>
</protein>
<proteinExistence type="predicted"/>
<organism evidence="8 9">
    <name type="scientific">Aldrovandia affinis</name>
    <dbReference type="NCBI Taxonomy" id="143900"/>
    <lineage>
        <taxon>Eukaryota</taxon>
        <taxon>Metazoa</taxon>
        <taxon>Chordata</taxon>
        <taxon>Craniata</taxon>
        <taxon>Vertebrata</taxon>
        <taxon>Euteleostomi</taxon>
        <taxon>Actinopterygii</taxon>
        <taxon>Neopterygii</taxon>
        <taxon>Teleostei</taxon>
        <taxon>Notacanthiformes</taxon>
        <taxon>Halosauridae</taxon>
        <taxon>Aldrovandia</taxon>
    </lineage>
</organism>
<feature type="domain" description="ENTH" evidence="6">
    <location>
        <begin position="18"/>
        <end position="128"/>
    </location>
</feature>
<feature type="region of interest" description="Disordered" evidence="5">
    <location>
        <begin position="249"/>
        <end position="291"/>
    </location>
</feature>
<dbReference type="CDD" id="cd03572">
    <property type="entry name" value="ENTH_like_Tepsin"/>
    <property type="match status" value="1"/>
</dbReference>
<comment type="subcellular location">
    <subcellularLocation>
        <location evidence="1">Cytoplasmic vesicle</location>
    </subcellularLocation>
    <subcellularLocation>
        <location evidence="2">Golgi apparatus</location>
        <location evidence="2">trans-Golgi network</location>
    </subcellularLocation>
</comment>
<dbReference type="AlphaFoldDB" id="A0AAD7RD02"/>